<dbReference type="PANTHER" id="PTHR45833:SF1">
    <property type="entry name" value="METHIONINE SYNTHASE"/>
    <property type="match status" value="1"/>
</dbReference>
<keyword evidence="6" id="KW-1185">Reference proteome</keyword>
<evidence type="ECO:0000259" key="4">
    <source>
        <dbReference type="PROSITE" id="PS51337"/>
    </source>
</evidence>
<dbReference type="InterPro" id="IPR006158">
    <property type="entry name" value="Cobalamin-bd"/>
</dbReference>
<dbReference type="RefSeq" id="WP_132079704.1">
    <property type="nucleotide sequence ID" value="NZ_SLUI01000006.1"/>
</dbReference>
<dbReference type="GO" id="GO:0031419">
    <property type="term" value="F:cobalamin binding"/>
    <property type="evidence" value="ECO:0007669"/>
    <property type="project" value="InterPro"/>
</dbReference>
<dbReference type="Gene3D" id="1.10.1240.10">
    <property type="entry name" value="Methionine synthase domain"/>
    <property type="match status" value="1"/>
</dbReference>
<evidence type="ECO:0000259" key="3">
    <source>
        <dbReference type="PROSITE" id="PS51332"/>
    </source>
</evidence>
<dbReference type="Pfam" id="PF02310">
    <property type="entry name" value="B12-binding"/>
    <property type="match status" value="1"/>
</dbReference>
<dbReference type="SUPFAM" id="SSF47644">
    <property type="entry name" value="Methionine synthase domain"/>
    <property type="match status" value="1"/>
</dbReference>
<dbReference type="GO" id="GO:0005829">
    <property type="term" value="C:cytosol"/>
    <property type="evidence" value="ECO:0007669"/>
    <property type="project" value="TreeGrafter"/>
</dbReference>
<dbReference type="SMART" id="SM01018">
    <property type="entry name" value="B12-binding_2"/>
    <property type="match status" value="1"/>
</dbReference>
<dbReference type="OrthoDB" id="9783599at2"/>
<dbReference type="EMBL" id="SLUI01000006">
    <property type="protein sequence ID" value="TCL37312.1"/>
    <property type="molecule type" value="Genomic_DNA"/>
</dbReference>
<dbReference type="Pfam" id="PF02607">
    <property type="entry name" value="B12-binding_2"/>
    <property type="match status" value="1"/>
</dbReference>
<keyword evidence="2" id="KW-0170">Cobalt</keyword>
<protein>
    <submittedName>
        <fullName evidence="5">Methanogenic corrinoid protein MtbC1</fullName>
    </submittedName>
</protein>
<feature type="domain" description="B12-binding N-terminal" evidence="4">
    <location>
        <begin position="1"/>
        <end position="86"/>
    </location>
</feature>
<dbReference type="Gene3D" id="3.40.50.280">
    <property type="entry name" value="Cobalamin-binding domain"/>
    <property type="match status" value="1"/>
</dbReference>
<dbReference type="InterPro" id="IPR036594">
    <property type="entry name" value="Meth_synthase_dom"/>
</dbReference>
<dbReference type="GO" id="GO:0046653">
    <property type="term" value="P:tetrahydrofolate metabolic process"/>
    <property type="evidence" value="ECO:0007669"/>
    <property type="project" value="TreeGrafter"/>
</dbReference>
<accession>A0A4V2Q8L6</accession>
<name>A0A4V2Q8L6_9FIRM</name>
<dbReference type="GO" id="GO:0008705">
    <property type="term" value="F:methionine synthase activity"/>
    <property type="evidence" value="ECO:0007669"/>
    <property type="project" value="TreeGrafter"/>
</dbReference>
<dbReference type="PANTHER" id="PTHR45833">
    <property type="entry name" value="METHIONINE SYNTHASE"/>
    <property type="match status" value="1"/>
</dbReference>
<dbReference type="Proteomes" id="UP000295063">
    <property type="component" value="Unassembled WGS sequence"/>
</dbReference>
<sequence>MQNFDLVQALTELDENAVLLEVQAQLAKGVPTMEILIQLQQGMEQVGKRYESGDYFLAELIMSADIFSSAAALMETFFTSGCESKAIGTMVIGTVKDDIHDIGKNIVSAILSCSGIKVVDLGVDVATATFVKAVKMNKPQTVGLCCLLTTAFDAMKETVSAVKAVDPSIKVLIGGGPVDEKVAQYCGADKYCRNAYAAVSAARKSISPVVGSKPAKQAISTNLGSGLSC</sequence>
<keyword evidence="1" id="KW-0479">Metal-binding</keyword>
<dbReference type="AlphaFoldDB" id="A0A4V2Q8L6"/>
<evidence type="ECO:0000256" key="1">
    <source>
        <dbReference type="ARBA" id="ARBA00022723"/>
    </source>
</evidence>
<feature type="domain" description="B12-binding" evidence="3">
    <location>
        <begin position="87"/>
        <end position="216"/>
    </location>
</feature>
<evidence type="ECO:0000313" key="5">
    <source>
        <dbReference type="EMBL" id="TCL37312.1"/>
    </source>
</evidence>
<evidence type="ECO:0000256" key="2">
    <source>
        <dbReference type="ARBA" id="ARBA00023285"/>
    </source>
</evidence>
<dbReference type="SUPFAM" id="SSF52242">
    <property type="entry name" value="Cobalamin (vitamin B12)-binding domain"/>
    <property type="match status" value="1"/>
</dbReference>
<organism evidence="5 6">
    <name type="scientific">Anaerospora hongkongensis</name>
    <dbReference type="NCBI Taxonomy" id="244830"/>
    <lineage>
        <taxon>Bacteria</taxon>
        <taxon>Bacillati</taxon>
        <taxon>Bacillota</taxon>
        <taxon>Negativicutes</taxon>
        <taxon>Selenomonadales</taxon>
        <taxon>Sporomusaceae</taxon>
        <taxon>Anaerospora</taxon>
    </lineage>
</organism>
<dbReference type="InterPro" id="IPR050554">
    <property type="entry name" value="Met_Synthase/Corrinoid"/>
</dbReference>
<dbReference type="InterPro" id="IPR036724">
    <property type="entry name" value="Cobalamin-bd_sf"/>
</dbReference>
<dbReference type="InterPro" id="IPR003759">
    <property type="entry name" value="Cbl-bd_cap"/>
</dbReference>
<evidence type="ECO:0000313" key="6">
    <source>
        <dbReference type="Proteomes" id="UP000295063"/>
    </source>
</evidence>
<dbReference type="PROSITE" id="PS51332">
    <property type="entry name" value="B12_BINDING"/>
    <property type="match status" value="1"/>
</dbReference>
<reference evidence="5 6" key="1">
    <citation type="submission" date="2019-03" db="EMBL/GenBank/DDBJ databases">
        <title>Genomic Encyclopedia of Type Strains, Phase IV (KMG-IV): sequencing the most valuable type-strain genomes for metagenomic binning, comparative biology and taxonomic classification.</title>
        <authorList>
            <person name="Goeker M."/>
        </authorList>
    </citation>
    <scope>NUCLEOTIDE SEQUENCE [LARGE SCALE GENOMIC DNA]</scope>
    <source>
        <strain evidence="5 6">DSM 15969</strain>
    </source>
</reference>
<dbReference type="GO" id="GO:0050667">
    <property type="term" value="P:homocysteine metabolic process"/>
    <property type="evidence" value="ECO:0007669"/>
    <property type="project" value="TreeGrafter"/>
</dbReference>
<proteinExistence type="predicted"/>
<comment type="caution">
    <text evidence="5">The sequence shown here is derived from an EMBL/GenBank/DDBJ whole genome shotgun (WGS) entry which is preliminary data.</text>
</comment>
<dbReference type="GO" id="GO:0046872">
    <property type="term" value="F:metal ion binding"/>
    <property type="evidence" value="ECO:0007669"/>
    <property type="project" value="UniProtKB-KW"/>
</dbReference>
<dbReference type="PROSITE" id="PS51337">
    <property type="entry name" value="B12_BINDING_NTER"/>
    <property type="match status" value="1"/>
</dbReference>
<gene>
    <name evidence="5" type="ORF">EV210_106181</name>
</gene>